<dbReference type="PANTHER" id="PTHR34824">
    <property type="entry name" value="HEAT-INDUCIBLE TRANSCRIPTION REPRESSOR HRCA"/>
    <property type="match status" value="1"/>
</dbReference>
<sequence>MSHQFNLNERSQNILKATIQHYIATAEPVGSKTLVEEYGFNISSATIRNIMGRLEEAGLLFQPHTSAGRIPSDWGYRIYVDRLINPDEISSKQLEQSLHQKLQWERVSFEHLLQRATKILAALSGYIALITFPQNPSDSLRHLQLVYLPSGQIMLVIVTDSYQTQSVLVESSLLNTEQEPLDEELIESELQILSNFLNQKLKGQTLMQITSLDWDKIDREFVQYTGFIKIIAQELHRLVKPNNSTPIVIHGVAEVLRQPEFSQLQQVQTLLYLLEEKQEQLFPVIFTLPELAGNSKKVKIKIGSENPLEPMRICTLVAANYYQDDTPVGSVGIIGPTRMLYQNAIALVEITADYLSEALS</sequence>
<keyword evidence="8" id="KW-1185">Reference proteome</keyword>
<comment type="similarity">
    <text evidence="5">Belongs to the HrcA family.</text>
</comment>
<reference evidence="8" key="1">
    <citation type="journal article" date="2013" name="Proc. Natl. Acad. Sci. U.S.A.">
        <title>Improving the coverage of the cyanobacterial phylum using diversity-driven genome sequencing.</title>
        <authorList>
            <person name="Shih P.M."/>
            <person name="Wu D."/>
            <person name="Latifi A."/>
            <person name="Axen S.D."/>
            <person name="Fewer D.P."/>
            <person name="Talla E."/>
            <person name="Calteau A."/>
            <person name="Cai F."/>
            <person name="Tandeau de Marsac N."/>
            <person name="Rippka R."/>
            <person name="Herdman M."/>
            <person name="Sivonen K."/>
            <person name="Coursin T."/>
            <person name="Laurent T."/>
            <person name="Goodwin L."/>
            <person name="Nolan M."/>
            <person name="Davenport K.W."/>
            <person name="Han C.S."/>
            <person name="Rubin E.M."/>
            <person name="Eisen J.A."/>
            <person name="Woyke T."/>
            <person name="Gugger M."/>
            <person name="Kerfeld C.A."/>
        </authorList>
    </citation>
    <scope>NUCLEOTIDE SEQUENCE [LARGE SCALE GENOMIC DNA]</scope>
    <source>
        <strain evidence="8">ATCC 29371 / PCC 7437</strain>
    </source>
</reference>
<dbReference type="InterPro" id="IPR036388">
    <property type="entry name" value="WH-like_DNA-bd_sf"/>
</dbReference>
<evidence type="ECO:0000256" key="1">
    <source>
        <dbReference type="ARBA" id="ARBA00022491"/>
    </source>
</evidence>
<dbReference type="GO" id="GO:0045892">
    <property type="term" value="P:negative regulation of DNA-templated transcription"/>
    <property type="evidence" value="ECO:0007669"/>
    <property type="project" value="UniProtKB-UniRule"/>
</dbReference>
<evidence type="ECO:0000256" key="3">
    <source>
        <dbReference type="ARBA" id="ARBA00023016"/>
    </source>
</evidence>
<dbReference type="Gene3D" id="1.10.10.10">
    <property type="entry name" value="Winged helix-like DNA-binding domain superfamily/Winged helix DNA-binding domain"/>
    <property type="match status" value="1"/>
</dbReference>
<dbReference type="STRING" id="111780.Sta7437_2804"/>
<dbReference type="NCBIfam" id="TIGR00331">
    <property type="entry name" value="hrcA"/>
    <property type="match status" value="1"/>
</dbReference>
<dbReference type="RefSeq" id="WP_015193995.1">
    <property type="nucleotide sequence ID" value="NC_019748.1"/>
</dbReference>
<dbReference type="SUPFAM" id="SSF46785">
    <property type="entry name" value="Winged helix' DNA-binding domain"/>
    <property type="match status" value="1"/>
</dbReference>
<evidence type="ECO:0000256" key="2">
    <source>
        <dbReference type="ARBA" id="ARBA00023015"/>
    </source>
</evidence>
<gene>
    <name evidence="5" type="primary">hrcA</name>
    <name evidence="7" type="ordered locus">Sta7437_2804</name>
</gene>
<dbReference type="GO" id="GO:0003677">
    <property type="term" value="F:DNA binding"/>
    <property type="evidence" value="ECO:0007669"/>
    <property type="project" value="InterPro"/>
</dbReference>
<comment type="function">
    <text evidence="5">Negative regulator of class I heat shock genes (grpE-dnaK-dnaJ and groELS operons). Prevents heat-shock induction of these operons.</text>
</comment>
<dbReference type="Gene3D" id="3.30.450.40">
    <property type="match status" value="1"/>
</dbReference>
<evidence type="ECO:0000259" key="6">
    <source>
        <dbReference type="Pfam" id="PF01628"/>
    </source>
</evidence>
<feature type="domain" description="Heat-inducible transcription repressor HrcA C-terminal" evidence="6">
    <location>
        <begin position="110"/>
        <end position="345"/>
    </location>
</feature>
<dbReference type="InterPro" id="IPR029016">
    <property type="entry name" value="GAF-like_dom_sf"/>
</dbReference>
<evidence type="ECO:0000313" key="7">
    <source>
        <dbReference type="EMBL" id="AFZ36327.1"/>
    </source>
</evidence>
<accession>K9XXD2</accession>
<keyword evidence="1 5" id="KW-0678">Repressor</keyword>
<name>K9XXD2_STAC7</name>
<dbReference type="InterPro" id="IPR002571">
    <property type="entry name" value="HrcA"/>
</dbReference>
<dbReference type="OrthoDB" id="9783139at2"/>
<proteinExistence type="inferred from homology"/>
<evidence type="ECO:0000256" key="5">
    <source>
        <dbReference type="HAMAP-Rule" id="MF_00081"/>
    </source>
</evidence>
<dbReference type="PIRSF" id="PIRSF005485">
    <property type="entry name" value="HrcA"/>
    <property type="match status" value="1"/>
</dbReference>
<dbReference type="Proteomes" id="UP000010473">
    <property type="component" value="Chromosome"/>
</dbReference>
<keyword evidence="3 5" id="KW-0346">Stress response</keyword>
<dbReference type="InterPro" id="IPR021153">
    <property type="entry name" value="HrcA_C"/>
</dbReference>
<evidence type="ECO:0000313" key="8">
    <source>
        <dbReference type="Proteomes" id="UP000010473"/>
    </source>
</evidence>
<dbReference type="HOGENOM" id="CLU_050019_1_0_3"/>
<dbReference type="PATRIC" id="fig|111780.3.peg.2920"/>
<dbReference type="SUPFAM" id="SSF55781">
    <property type="entry name" value="GAF domain-like"/>
    <property type="match status" value="1"/>
</dbReference>
<dbReference type="Pfam" id="PF01628">
    <property type="entry name" value="HrcA"/>
    <property type="match status" value="1"/>
</dbReference>
<dbReference type="PANTHER" id="PTHR34824:SF1">
    <property type="entry name" value="HEAT-INDUCIBLE TRANSCRIPTION REPRESSOR HRCA"/>
    <property type="match status" value="1"/>
</dbReference>
<protein>
    <recommendedName>
        <fullName evidence="5">Heat-inducible transcription repressor HrcA</fullName>
    </recommendedName>
</protein>
<dbReference type="InterPro" id="IPR036390">
    <property type="entry name" value="WH_DNA-bd_sf"/>
</dbReference>
<dbReference type="AlphaFoldDB" id="K9XXD2"/>
<evidence type="ECO:0000256" key="4">
    <source>
        <dbReference type="ARBA" id="ARBA00023163"/>
    </source>
</evidence>
<dbReference type="HAMAP" id="MF_00081">
    <property type="entry name" value="HrcA"/>
    <property type="match status" value="1"/>
</dbReference>
<keyword evidence="2 5" id="KW-0805">Transcription regulation</keyword>
<dbReference type="KEGG" id="scs:Sta7437_2804"/>
<keyword evidence="4 5" id="KW-0804">Transcription</keyword>
<dbReference type="EMBL" id="CP003653">
    <property type="protein sequence ID" value="AFZ36327.1"/>
    <property type="molecule type" value="Genomic_DNA"/>
</dbReference>
<dbReference type="eggNOG" id="COG1420">
    <property type="taxonomic scope" value="Bacteria"/>
</dbReference>
<dbReference type="InterPro" id="IPR023120">
    <property type="entry name" value="WHTH_transcript_rep_HrcA_IDD"/>
</dbReference>
<dbReference type="Gene3D" id="3.30.390.60">
    <property type="entry name" value="Heat-inducible transcription repressor hrca homolog, domain 3"/>
    <property type="match status" value="1"/>
</dbReference>
<organism evidence="7 8">
    <name type="scientific">Stanieria cyanosphaera (strain ATCC 29371 / PCC 7437)</name>
    <dbReference type="NCBI Taxonomy" id="111780"/>
    <lineage>
        <taxon>Bacteria</taxon>
        <taxon>Bacillati</taxon>
        <taxon>Cyanobacteriota</taxon>
        <taxon>Cyanophyceae</taxon>
        <taxon>Pleurocapsales</taxon>
        <taxon>Dermocarpellaceae</taxon>
        <taxon>Stanieria</taxon>
    </lineage>
</organism>